<sequence>MLNSLTQLTRRQMLKVGVLGSGLSLSQHLRLNAETGQTDTQRSAILIFLGGGPSHQDTFDLKPDAPKEYRGQFDPISTSASGVQICEHLPRLARQADRYAVLRGITHNLAAHGLGTRYLMTGNRPTPVVKYPMYGSVVSREFPAAHDLPSFVSIDRPVEGPGYLGPEYGPLSTGEKPRYGQPFRVRGITLGDGMTVDKYRSRRELLADLDTAFQGFEKQDDTVRGLDRFSEKAYRIISSPRARSAFDLSLESDREIDRFGRHDYGQSVLLTTRLIEAGVRFVTVLLEGWDTHQDNFNTLGRKLLPQLDQSLAALFDRLESKGLLQSTSILVTGEFGRTPKINGNAGRDHWARAMCALMAGGAVQGGQVLGATDDKAQAPIDQGFTPDDLAASFFQNIGIDPKTEYSANVGRPITLIRNGAPIPGLLSGT</sequence>
<evidence type="ECO:0000313" key="2">
    <source>
        <dbReference type="Proteomes" id="UP000427281"/>
    </source>
</evidence>
<dbReference type="PANTHER" id="PTHR43737">
    <property type="entry name" value="BLL7424 PROTEIN"/>
    <property type="match status" value="1"/>
</dbReference>
<accession>A0A6I6ABH1</accession>
<dbReference type="Proteomes" id="UP000427281">
    <property type="component" value="Chromosome"/>
</dbReference>
<name>A0A6I6ABH1_9PLAN</name>
<dbReference type="KEGG" id="gim:F1728_13055"/>
<proteinExistence type="predicted"/>
<dbReference type="InterPro" id="IPR010869">
    <property type="entry name" value="DUF1501"/>
</dbReference>
<dbReference type="EMBL" id="CP043930">
    <property type="protein sequence ID" value="QGQ23548.1"/>
    <property type="molecule type" value="Genomic_DNA"/>
</dbReference>
<keyword evidence="2" id="KW-1185">Reference proteome</keyword>
<dbReference type="SUPFAM" id="SSF53649">
    <property type="entry name" value="Alkaline phosphatase-like"/>
    <property type="match status" value="1"/>
</dbReference>
<dbReference type="Pfam" id="PF07394">
    <property type="entry name" value="DUF1501"/>
    <property type="match status" value="1"/>
</dbReference>
<dbReference type="InterPro" id="IPR017850">
    <property type="entry name" value="Alkaline_phosphatase_core_sf"/>
</dbReference>
<dbReference type="RefSeq" id="WP_155364482.1">
    <property type="nucleotide sequence ID" value="NZ_CP043930.1"/>
</dbReference>
<dbReference type="PANTHER" id="PTHR43737:SF1">
    <property type="entry name" value="DUF1501 DOMAIN-CONTAINING PROTEIN"/>
    <property type="match status" value="1"/>
</dbReference>
<protein>
    <submittedName>
        <fullName evidence="1">DUF1501 domain-containing protein</fullName>
    </submittedName>
</protein>
<reference evidence="1 2" key="1">
    <citation type="submission" date="2019-09" db="EMBL/GenBank/DDBJ databases">
        <title>Gimesia benthica sp. nov., a novel bacterium isolated from deep-sea water of the Northwest Indian Ocean.</title>
        <authorList>
            <person name="Dai X."/>
        </authorList>
    </citation>
    <scope>NUCLEOTIDE SEQUENCE [LARGE SCALE GENOMIC DNA]</scope>
    <source>
        <strain evidence="1 2">E7</strain>
    </source>
</reference>
<organism evidence="1 2">
    <name type="scientific">Gimesia benthica</name>
    <dbReference type="NCBI Taxonomy" id="2608982"/>
    <lineage>
        <taxon>Bacteria</taxon>
        <taxon>Pseudomonadati</taxon>
        <taxon>Planctomycetota</taxon>
        <taxon>Planctomycetia</taxon>
        <taxon>Planctomycetales</taxon>
        <taxon>Planctomycetaceae</taxon>
        <taxon>Gimesia</taxon>
    </lineage>
</organism>
<evidence type="ECO:0000313" key="1">
    <source>
        <dbReference type="EMBL" id="QGQ23548.1"/>
    </source>
</evidence>
<dbReference type="AlphaFoldDB" id="A0A6I6ABH1"/>
<gene>
    <name evidence="1" type="ORF">F1728_13055</name>
</gene>